<dbReference type="InterPro" id="IPR047038">
    <property type="entry name" value="eEF3_chromodomain-like_sf"/>
</dbReference>
<feature type="non-terminal residue" evidence="1">
    <location>
        <position position="104"/>
    </location>
</feature>
<dbReference type="AlphaFoldDB" id="A0A0L0EY21"/>
<keyword evidence="2" id="KW-1185">Reference proteome</keyword>
<evidence type="ECO:0000313" key="1">
    <source>
        <dbReference type="EMBL" id="KNC69299.1"/>
    </source>
</evidence>
<dbReference type="GeneID" id="25918696"/>
<protein>
    <submittedName>
        <fullName evidence="1">Uncharacterized protein</fullName>
    </submittedName>
</protein>
<organism evidence="1 2">
    <name type="scientific">Sphaeroforma arctica JP610</name>
    <dbReference type="NCBI Taxonomy" id="667725"/>
    <lineage>
        <taxon>Eukaryota</taxon>
        <taxon>Ichthyosporea</taxon>
        <taxon>Ichthyophonida</taxon>
        <taxon>Sphaeroforma</taxon>
    </lineage>
</organism>
<dbReference type="EMBL" id="KQ255992">
    <property type="protein sequence ID" value="KNC69299.1"/>
    <property type="molecule type" value="Genomic_DNA"/>
</dbReference>
<reference evidence="1 2" key="1">
    <citation type="submission" date="2011-02" db="EMBL/GenBank/DDBJ databases">
        <title>The Genome Sequence of Sphaeroforma arctica JP610.</title>
        <authorList>
            <consortium name="The Broad Institute Genome Sequencing Platform"/>
            <person name="Russ C."/>
            <person name="Cuomo C."/>
            <person name="Young S.K."/>
            <person name="Zeng Q."/>
            <person name="Gargeya S."/>
            <person name="Alvarado L."/>
            <person name="Berlin A."/>
            <person name="Chapman S.B."/>
            <person name="Chen Z."/>
            <person name="Freedman E."/>
            <person name="Gellesch M."/>
            <person name="Goldberg J."/>
            <person name="Griggs A."/>
            <person name="Gujja S."/>
            <person name="Heilman E."/>
            <person name="Heiman D."/>
            <person name="Howarth C."/>
            <person name="Mehta T."/>
            <person name="Neiman D."/>
            <person name="Pearson M."/>
            <person name="Roberts A."/>
            <person name="Saif S."/>
            <person name="Shea T."/>
            <person name="Shenoy N."/>
            <person name="Sisk P."/>
            <person name="Stolte C."/>
            <person name="Sykes S."/>
            <person name="White J."/>
            <person name="Yandava C."/>
            <person name="Burger G."/>
            <person name="Gray M.W."/>
            <person name="Holland P.W.H."/>
            <person name="King N."/>
            <person name="Lang F.B.F."/>
            <person name="Roger A.J."/>
            <person name="Ruiz-Trillo I."/>
            <person name="Haas B."/>
            <person name="Nusbaum C."/>
            <person name="Birren B."/>
        </authorList>
    </citation>
    <scope>NUCLEOTIDE SEQUENCE [LARGE SCALE GENOMIC DNA]</scope>
    <source>
        <strain evidence="1 2">JP610</strain>
    </source>
</reference>
<evidence type="ECO:0000313" key="2">
    <source>
        <dbReference type="Proteomes" id="UP000054560"/>
    </source>
</evidence>
<sequence>MSLLVGEFVPDDGVGTVSKHHNLRVAHIAQHSMHLLNDYLEGTLVEYMRQRFKGGGDKDLNERATTVLTQEVKDEMAVWGAIVSIEGRVLKKPQTRQVNILITG</sequence>
<dbReference type="Gene3D" id="3.40.50.300">
    <property type="entry name" value="P-loop containing nucleotide triphosphate hydrolases"/>
    <property type="match status" value="1"/>
</dbReference>
<dbReference type="RefSeq" id="XP_014143201.1">
    <property type="nucleotide sequence ID" value="XM_014287726.1"/>
</dbReference>
<dbReference type="InterPro" id="IPR027417">
    <property type="entry name" value="P-loop_NTPase"/>
</dbReference>
<gene>
    <name evidence="1" type="ORF">SARC_18192</name>
</gene>
<name>A0A0L0EY21_9EUKA</name>
<dbReference type="OrthoDB" id="2110130at2759"/>
<dbReference type="STRING" id="667725.A0A0L0EY21"/>
<proteinExistence type="predicted"/>
<accession>A0A0L0EY21</accession>
<dbReference type="Proteomes" id="UP000054560">
    <property type="component" value="Unassembled WGS sequence"/>
</dbReference>
<dbReference type="Gene3D" id="2.40.50.990">
    <property type="match status" value="1"/>
</dbReference>
<dbReference type="eggNOG" id="KOG0062">
    <property type="taxonomic scope" value="Eukaryota"/>
</dbReference>